<dbReference type="EMBL" id="CP026095">
    <property type="protein sequence ID" value="AZV44859.1"/>
    <property type="molecule type" value="Genomic_DNA"/>
</dbReference>
<proteinExistence type="predicted"/>
<gene>
    <name evidence="1" type="ORF">BAOM_4279</name>
</gene>
<protein>
    <submittedName>
        <fullName evidence="1">Uncharacterized protein</fullName>
    </submittedName>
</protein>
<dbReference type="KEGG" id="pasa:BAOM_4279"/>
<accession>A0A3Q9RQM9</accession>
<dbReference type="RefSeq" id="WP_127761752.1">
    <property type="nucleotide sequence ID" value="NZ_CP026095.1"/>
</dbReference>
<dbReference type="AlphaFoldDB" id="A0A3Q9RQM9"/>
<sequence length="263" mass="29059">MFKKIIISFFSVILCFSSLNLINISENHNSVYARENVFLNSSNKVIESYFEKVKKEEQLKANSNGITTASITVPKWVKDAEKFAKDALKAGIDFLILDDIKTIFNPNSSKTEVALATVALFPAGKVVKVGKVANLLNDAGKSGLVKAYSGLGKTLKHSSRGILFEGTRNEGWEHIKKRHITGQIKVKGTTTFYPKGLKESQIKNIIMTSLKKGKLSGKAKNGYKTYTYGLNKYGIKNMKVVVDKDNVIITAYPISGSKVKKVK</sequence>
<dbReference type="OrthoDB" id="2974095at2"/>
<name>A0A3Q9RQM9_9BACI</name>
<evidence type="ECO:0000313" key="2">
    <source>
        <dbReference type="Proteomes" id="UP000283095"/>
    </source>
</evidence>
<organism evidence="1 2">
    <name type="scientific">Peribacillus asahii</name>
    <dbReference type="NCBI Taxonomy" id="228899"/>
    <lineage>
        <taxon>Bacteria</taxon>
        <taxon>Bacillati</taxon>
        <taxon>Bacillota</taxon>
        <taxon>Bacilli</taxon>
        <taxon>Bacillales</taxon>
        <taxon>Bacillaceae</taxon>
        <taxon>Peribacillus</taxon>
    </lineage>
</organism>
<reference evidence="1 2" key="1">
    <citation type="submission" date="2018-01" db="EMBL/GenBank/DDBJ databases">
        <title>Bacillus asahii Genome sequencing and assembly.</title>
        <authorList>
            <person name="Jiang H."/>
            <person name="Feng Y."/>
            <person name="Zhao F."/>
            <person name="Lin X."/>
        </authorList>
    </citation>
    <scope>NUCLEOTIDE SEQUENCE [LARGE SCALE GENOMIC DNA]</scope>
    <source>
        <strain evidence="1 2">OM18</strain>
    </source>
</reference>
<dbReference type="Proteomes" id="UP000283095">
    <property type="component" value="Chromosome"/>
</dbReference>
<evidence type="ECO:0000313" key="1">
    <source>
        <dbReference type="EMBL" id="AZV44859.1"/>
    </source>
</evidence>